<feature type="transmembrane region" description="Helical" evidence="1">
    <location>
        <begin position="36"/>
        <end position="52"/>
    </location>
</feature>
<keyword evidence="1" id="KW-1133">Transmembrane helix</keyword>
<feature type="transmembrane region" description="Helical" evidence="1">
    <location>
        <begin position="12"/>
        <end position="30"/>
    </location>
</feature>
<reference evidence="2" key="1">
    <citation type="submission" date="2019-08" db="EMBL/GenBank/DDBJ databases">
        <authorList>
            <person name="Kucharzyk K."/>
            <person name="Murdoch R.W."/>
            <person name="Higgins S."/>
            <person name="Loffler F."/>
        </authorList>
    </citation>
    <scope>NUCLEOTIDE SEQUENCE</scope>
</reference>
<keyword evidence="1" id="KW-0812">Transmembrane</keyword>
<evidence type="ECO:0000256" key="1">
    <source>
        <dbReference type="SAM" id="Phobius"/>
    </source>
</evidence>
<dbReference type="AlphaFoldDB" id="A0A644ZI21"/>
<gene>
    <name evidence="2" type="ORF">SDC9_87113</name>
</gene>
<proteinExistence type="predicted"/>
<keyword evidence="1" id="KW-0472">Membrane</keyword>
<protein>
    <submittedName>
        <fullName evidence="2">Uncharacterized protein</fullName>
    </submittedName>
</protein>
<comment type="caution">
    <text evidence="2">The sequence shown here is derived from an EMBL/GenBank/DDBJ whole genome shotgun (WGS) entry which is preliminary data.</text>
</comment>
<sequence length="77" mass="8705">MNIRSIFANTDWLDWLLAIGFTALLTFIGWLIQDQYGWILGLIIAPVLLGLAKSRRDQARVATEQSEPTQKDESSNI</sequence>
<dbReference type="EMBL" id="VSSQ01009013">
    <property type="protein sequence ID" value="MPM40469.1"/>
    <property type="molecule type" value="Genomic_DNA"/>
</dbReference>
<evidence type="ECO:0000313" key="2">
    <source>
        <dbReference type="EMBL" id="MPM40469.1"/>
    </source>
</evidence>
<name>A0A644ZI21_9ZZZZ</name>
<accession>A0A644ZI21</accession>
<organism evidence="2">
    <name type="scientific">bioreactor metagenome</name>
    <dbReference type="NCBI Taxonomy" id="1076179"/>
    <lineage>
        <taxon>unclassified sequences</taxon>
        <taxon>metagenomes</taxon>
        <taxon>ecological metagenomes</taxon>
    </lineage>
</organism>